<accession>I3ZM68</accession>
<dbReference type="eggNOG" id="COG0745">
    <property type="taxonomic scope" value="Bacteria"/>
</dbReference>
<dbReference type="HOGENOM" id="CLU_1785957_0_0_0"/>
<dbReference type="EMBL" id="CP003379">
    <property type="protein sequence ID" value="AFL90336.1"/>
    <property type="molecule type" value="Genomic_DNA"/>
</dbReference>
<keyword evidence="2" id="KW-1185">Reference proteome</keyword>
<name>I3ZM68_TERRK</name>
<dbReference type="STRING" id="926566.Terro_4129"/>
<dbReference type="AlphaFoldDB" id="I3ZM68"/>
<dbReference type="OrthoDB" id="120956at2"/>
<gene>
    <name evidence="1" type="ordered locus">Terro_4129</name>
</gene>
<dbReference type="Proteomes" id="UP000006056">
    <property type="component" value="Chromosome"/>
</dbReference>
<evidence type="ECO:0008006" key="3">
    <source>
        <dbReference type="Google" id="ProtNLM"/>
    </source>
</evidence>
<evidence type="ECO:0000313" key="1">
    <source>
        <dbReference type="EMBL" id="AFL90336.1"/>
    </source>
</evidence>
<sequence>MFLRPCFLVVDREFAGSISSRKLVIETAKFNVITAYSFPEAFATLERFPRVHGCVVSSGSDDQVSQFMRAVRDKHPEIKLILTGHSTDDDAPCDVHVEGYAPDKLLAALRELFPADSDTVDRTEERLEEEAGEA</sequence>
<proteinExistence type="predicted"/>
<dbReference type="KEGG" id="trs:Terro_4129"/>
<evidence type="ECO:0000313" key="2">
    <source>
        <dbReference type="Proteomes" id="UP000006056"/>
    </source>
</evidence>
<organism evidence="1 2">
    <name type="scientific">Terriglobus roseus (strain DSM 18391 / NRRL B-41598 / KBS 63)</name>
    <dbReference type="NCBI Taxonomy" id="926566"/>
    <lineage>
        <taxon>Bacteria</taxon>
        <taxon>Pseudomonadati</taxon>
        <taxon>Acidobacteriota</taxon>
        <taxon>Terriglobia</taxon>
        <taxon>Terriglobales</taxon>
        <taxon>Acidobacteriaceae</taxon>
        <taxon>Terriglobus</taxon>
    </lineage>
</organism>
<reference evidence="1 2" key="1">
    <citation type="submission" date="2012-06" db="EMBL/GenBank/DDBJ databases">
        <title>Complete genome of Terriglobus roseus DSM 18391.</title>
        <authorList>
            <consortium name="US DOE Joint Genome Institute (JGI-PGF)"/>
            <person name="Lucas S."/>
            <person name="Copeland A."/>
            <person name="Lapidus A."/>
            <person name="Glavina del Rio T."/>
            <person name="Dalin E."/>
            <person name="Tice H."/>
            <person name="Bruce D."/>
            <person name="Goodwin L."/>
            <person name="Pitluck S."/>
            <person name="Peters L."/>
            <person name="Mikhailova N."/>
            <person name="Munk A.C.C."/>
            <person name="Kyrpides N."/>
            <person name="Mavromatis K."/>
            <person name="Ivanova N."/>
            <person name="Brettin T."/>
            <person name="Detter J.C."/>
            <person name="Han C."/>
            <person name="Larimer F."/>
            <person name="Land M."/>
            <person name="Hauser L."/>
            <person name="Markowitz V."/>
            <person name="Cheng J.-F."/>
            <person name="Hugenholtz P."/>
            <person name="Woyke T."/>
            <person name="Wu D."/>
            <person name="Brambilla E."/>
            <person name="Klenk H.-P."/>
            <person name="Eisen J.A."/>
        </authorList>
    </citation>
    <scope>NUCLEOTIDE SEQUENCE [LARGE SCALE GENOMIC DNA]</scope>
    <source>
        <strain evidence="2">DSM 18391 / NRRL B-41598 / KBS 63</strain>
    </source>
</reference>
<protein>
    <recommendedName>
        <fullName evidence="3">Response regulatory domain-containing protein</fullName>
    </recommendedName>
</protein>
<dbReference type="RefSeq" id="WP_014787596.1">
    <property type="nucleotide sequence ID" value="NC_018014.1"/>
</dbReference>